<dbReference type="InterPro" id="IPR041854">
    <property type="entry name" value="BFD-like_2Fe2S-bd_dom_sf"/>
</dbReference>
<dbReference type="Gene3D" id="1.10.10.1100">
    <property type="entry name" value="BFD-like [2Fe-2S]-binding domain"/>
    <property type="match status" value="1"/>
</dbReference>
<dbReference type="PANTHER" id="PTHR10093">
    <property type="entry name" value="IRON-SULFUR CLUSTER ASSEMBLY ENZYME NIFU HOMOLOG"/>
    <property type="match status" value="1"/>
</dbReference>
<dbReference type="SUPFAM" id="SSF82649">
    <property type="entry name" value="SufE/NifU"/>
    <property type="match status" value="1"/>
</dbReference>
<dbReference type="AlphaFoldDB" id="A0A2N1PR08"/>
<feature type="domain" description="NIF system FeS cluster assembly NifU N-terminal" evidence="4">
    <location>
        <begin position="5"/>
        <end position="128"/>
    </location>
</feature>
<gene>
    <name evidence="6" type="ORF">CVV64_07715</name>
</gene>
<dbReference type="Pfam" id="PF01592">
    <property type="entry name" value="NifU_N"/>
    <property type="match status" value="1"/>
</dbReference>
<evidence type="ECO:0000256" key="2">
    <source>
        <dbReference type="ARBA" id="ARBA00023004"/>
    </source>
</evidence>
<dbReference type="GO" id="GO:0016226">
    <property type="term" value="P:iron-sulfur cluster assembly"/>
    <property type="evidence" value="ECO:0007669"/>
    <property type="project" value="InterPro"/>
</dbReference>
<dbReference type="InterPro" id="IPR002871">
    <property type="entry name" value="NIF_FeS_clus_asmbl_NifU_N"/>
</dbReference>
<dbReference type="Proteomes" id="UP000233256">
    <property type="component" value="Unassembled WGS sequence"/>
</dbReference>
<feature type="domain" description="BFD-like [2Fe-2S]-binding" evidence="5">
    <location>
        <begin position="143"/>
        <end position="189"/>
    </location>
</feature>
<reference evidence="6 7" key="1">
    <citation type="journal article" date="2017" name="ISME J.">
        <title>Potential for microbial H2 and metal transformations associated with novel bacteria and archaea in deep terrestrial subsurface sediments.</title>
        <authorList>
            <person name="Hernsdorf A.W."/>
            <person name="Amano Y."/>
            <person name="Miyakawa K."/>
            <person name="Ise K."/>
            <person name="Suzuki Y."/>
            <person name="Anantharaman K."/>
            <person name="Probst A."/>
            <person name="Burstein D."/>
            <person name="Thomas B.C."/>
            <person name="Banfield J.F."/>
        </authorList>
    </citation>
    <scope>NUCLEOTIDE SEQUENCE [LARGE SCALE GENOMIC DNA]</scope>
    <source>
        <strain evidence="6">HGW-Wallbacteria-1</strain>
    </source>
</reference>
<keyword evidence="2" id="KW-0408">Iron</keyword>
<protein>
    <submittedName>
        <fullName evidence="6">Iron-sulfur cluster assembly scaffold protein</fullName>
    </submittedName>
</protein>
<evidence type="ECO:0000256" key="3">
    <source>
        <dbReference type="ARBA" id="ARBA00023014"/>
    </source>
</evidence>
<dbReference type="CDD" id="cd06664">
    <property type="entry name" value="IscU_like"/>
    <property type="match status" value="1"/>
</dbReference>
<dbReference type="Pfam" id="PF04324">
    <property type="entry name" value="Fer2_BFD"/>
    <property type="match status" value="1"/>
</dbReference>
<dbReference type="EMBL" id="PGXC01000004">
    <property type="protein sequence ID" value="PKK90757.1"/>
    <property type="molecule type" value="Genomic_DNA"/>
</dbReference>
<dbReference type="GO" id="GO:0051536">
    <property type="term" value="F:iron-sulfur cluster binding"/>
    <property type="evidence" value="ECO:0007669"/>
    <property type="project" value="UniProtKB-KW"/>
</dbReference>
<proteinExistence type="predicted"/>
<sequence>MGWDYTDILKEHFMNPRNVMDISEEEFQADGVGEVGNVHCGDLMKMWIKIDSNEVITDCRWKTYGCASAIGSTSMLSEMVKGMALEEALKLTPEDIMEKLGGLPKEKIHCSVLGDKALRAAADDYFIRLNKIDRVSKPKEMACLCLSVSVEEIEDAVSHGAVTFEEVQSITKAGTGCGKCVNGIKKLIEQYRKRYGY</sequence>
<evidence type="ECO:0000256" key="1">
    <source>
        <dbReference type="ARBA" id="ARBA00022723"/>
    </source>
</evidence>
<comment type="caution">
    <text evidence="6">The sequence shown here is derived from an EMBL/GenBank/DDBJ whole genome shotgun (WGS) entry which is preliminary data.</text>
</comment>
<dbReference type="GO" id="GO:0005506">
    <property type="term" value="F:iron ion binding"/>
    <property type="evidence" value="ECO:0007669"/>
    <property type="project" value="InterPro"/>
</dbReference>
<evidence type="ECO:0000259" key="5">
    <source>
        <dbReference type="Pfam" id="PF04324"/>
    </source>
</evidence>
<evidence type="ECO:0000313" key="6">
    <source>
        <dbReference type="EMBL" id="PKK90757.1"/>
    </source>
</evidence>
<keyword evidence="1" id="KW-0479">Metal-binding</keyword>
<organism evidence="6 7">
    <name type="scientific">Candidatus Wallbacteria bacterium HGW-Wallbacteria-1</name>
    <dbReference type="NCBI Taxonomy" id="2013854"/>
    <lineage>
        <taxon>Bacteria</taxon>
        <taxon>Candidatus Walliibacteriota</taxon>
    </lineage>
</organism>
<keyword evidence="3" id="KW-0411">Iron-sulfur</keyword>
<evidence type="ECO:0000259" key="4">
    <source>
        <dbReference type="Pfam" id="PF01592"/>
    </source>
</evidence>
<evidence type="ECO:0000313" key="7">
    <source>
        <dbReference type="Proteomes" id="UP000233256"/>
    </source>
</evidence>
<dbReference type="InterPro" id="IPR007419">
    <property type="entry name" value="BFD-like_2Fe2S-bd_dom"/>
</dbReference>
<dbReference type="Gene3D" id="3.90.1010.10">
    <property type="match status" value="1"/>
</dbReference>
<name>A0A2N1PR08_9BACT</name>
<accession>A0A2N1PR08</accession>